<organism evidence="9 10">
    <name type="scientific">Piromyces finnis</name>
    <dbReference type="NCBI Taxonomy" id="1754191"/>
    <lineage>
        <taxon>Eukaryota</taxon>
        <taxon>Fungi</taxon>
        <taxon>Fungi incertae sedis</taxon>
        <taxon>Chytridiomycota</taxon>
        <taxon>Chytridiomycota incertae sedis</taxon>
        <taxon>Neocallimastigomycetes</taxon>
        <taxon>Neocallimastigales</taxon>
        <taxon>Neocallimastigaceae</taxon>
        <taxon>Piromyces</taxon>
    </lineage>
</organism>
<dbReference type="GO" id="GO:0005874">
    <property type="term" value="C:microtubule"/>
    <property type="evidence" value="ECO:0007669"/>
    <property type="project" value="UniProtKB-KW"/>
</dbReference>
<keyword evidence="3" id="KW-0963">Cytoplasm</keyword>
<keyword evidence="10" id="KW-1185">Reference proteome</keyword>
<evidence type="ECO:0000259" key="8">
    <source>
        <dbReference type="PROSITE" id="PS50021"/>
    </source>
</evidence>
<dbReference type="GO" id="GO:0005815">
    <property type="term" value="C:microtubule organizing center"/>
    <property type="evidence" value="ECO:0007669"/>
    <property type="project" value="TreeGrafter"/>
</dbReference>
<dbReference type="Gene3D" id="1.10.418.10">
    <property type="entry name" value="Calponin-like domain"/>
    <property type="match status" value="1"/>
</dbReference>
<dbReference type="STRING" id="1754191.A0A1Y1VDE2"/>
<dbReference type="GO" id="GO:0008017">
    <property type="term" value="F:microtubule binding"/>
    <property type="evidence" value="ECO:0007669"/>
    <property type="project" value="InterPro"/>
</dbReference>
<evidence type="ECO:0000256" key="5">
    <source>
        <dbReference type="ARBA" id="ARBA00023054"/>
    </source>
</evidence>
<comment type="similarity">
    <text evidence="2">Belongs to the hook family.</text>
</comment>
<feature type="coiled-coil region" evidence="7">
    <location>
        <begin position="252"/>
        <end position="279"/>
    </location>
</feature>
<dbReference type="Pfam" id="PF19047">
    <property type="entry name" value="HOOK_N"/>
    <property type="match status" value="1"/>
</dbReference>
<proteinExistence type="inferred from homology"/>
<dbReference type="GO" id="GO:0031122">
    <property type="term" value="P:cytoplasmic microtubule organization"/>
    <property type="evidence" value="ECO:0007669"/>
    <property type="project" value="InterPro"/>
</dbReference>
<evidence type="ECO:0000256" key="7">
    <source>
        <dbReference type="SAM" id="Coils"/>
    </source>
</evidence>
<evidence type="ECO:0000256" key="4">
    <source>
        <dbReference type="ARBA" id="ARBA00022701"/>
    </source>
</evidence>
<dbReference type="EMBL" id="MCFH01000013">
    <property type="protein sequence ID" value="ORX53352.1"/>
    <property type="molecule type" value="Genomic_DNA"/>
</dbReference>
<dbReference type="PANTHER" id="PTHR18947:SF28">
    <property type="entry name" value="GIRDIN, ISOFORM A"/>
    <property type="match status" value="1"/>
</dbReference>
<protein>
    <recommendedName>
        <fullName evidence="8">Calponin-homology (CH) domain-containing protein</fullName>
    </recommendedName>
</protein>
<dbReference type="InterPro" id="IPR036872">
    <property type="entry name" value="CH_dom_sf"/>
</dbReference>
<keyword evidence="5 7" id="KW-0175">Coiled coil</keyword>
<feature type="coiled-coil region" evidence="7">
    <location>
        <begin position="172"/>
        <end position="227"/>
    </location>
</feature>
<gene>
    <name evidence="9" type="ORF">BCR36DRAFT_24943</name>
</gene>
<keyword evidence="6" id="KW-0206">Cytoskeleton</keyword>
<comment type="caution">
    <text evidence="9">The sequence shown here is derived from an EMBL/GenBank/DDBJ whole genome shotgun (WGS) entry which is preliminary data.</text>
</comment>
<evidence type="ECO:0000256" key="2">
    <source>
        <dbReference type="ARBA" id="ARBA00006946"/>
    </source>
</evidence>
<comment type="subcellular location">
    <subcellularLocation>
        <location evidence="1">Cytoplasm</location>
        <location evidence="1">Cytoskeleton</location>
    </subcellularLocation>
</comment>
<dbReference type="PANTHER" id="PTHR18947">
    <property type="entry name" value="HOOK PROTEINS"/>
    <property type="match status" value="1"/>
</dbReference>
<dbReference type="GO" id="GO:0030705">
    <property type="term" value="P:cytoskeleton-dependent intracellular transport"/>
    <property type="evidence" value="ECO:0007669"/>
    <property type="project" value="InterPro"/>
</dbReference>
<dbReference type="GO" id="GO:0005737">
    <property type="term" value="C:cytoplasm"/>
    <property type="evidence" value="ECO:0007669"/>
    <property type="project" value="TreeGrafter"/>
</dbReference>
<name>A0A1Y1VDE2_9FUNG</name>
<dbReference type="AlphaFoldDB" id="A0A1Y1VDE2"/>
<dbReference type="SUPFAM" id="SSF116907">
    <property type="entry name" value="Hook domain"/>
    <property type="match status" value="1"/>
</dbReference>
<dbReference type="GO" id="GO:0051959">
    <property type="term" value="F:dynein light intermediate chain binding"/>
    <property type="evidence" value="ECO:0007669"/>
    <property type="project" value="TreeGrafter"/>
</dbReference>
<evidence type="ECO:0000256" key="6">
    <source>
        <dbReference type="ARBA" id="ARBA00023212"/>
    </source>
</evidence>
<dbReference type="PROSITE" id="PS50021">
    <property type="entry name" value="CH"/>
    <property type="match status" value="1"/>
</dbReference>
<dbReference type="InterPro" id="IPR008636">
    <property type="entry name" value="Hook_C"/>
</dbReference>
<evidence type="ECO:0000256" key="1">
    <source>
        <dbReference type="ARBA" id="ARBA00004245"/>
    </source>
</evidence>
<dbReference type="Pfam" id="PF05622">
    <property type="entry name" value="HOOK"/>
    <property type="match status" value="1"/>
</dbReference>
<keyword evidence="4" id="KW-0493">Microtubule</keyword>
<sequence>MNNETLDSSIINWINTFELKNKVNSIEELYDGVIFNEILNDINPAWFKSQPVENESSENWVVIFNRLKKIYGIVSGFYAEELGQSIIEIESPNFNLIAKNKDTTEILKFAQLILVLAVQSEKNKEYISKITSLSQANQQWIMISIEEIMDKLSKVNETNETFNEPNESEVTIRLLKAERDELYEKKKDLTKKLESVQRENIRINEQKKILEDRIRDFEDQLEAVDKLGKTDSILKSEISSLKNQLGLSEDKCQEMELLNEQQQKTIDSLEKRIIEISQQAEEAGMLKDKMDEFDHMKIRLNASEEVVAKYKRKLEDNEVLLKQFKDLQKESREQSENLQALEEEHIKFNNLKQLAKDYKEKIINLEARNNDLSNKLQLVQRDILENEKKIQELEEQNANSIDLIQELQEKLSNVDLNTDDINLASQISDSKEIELKMKIAELEEQIKLSNNVSETQERIKNITDLKEKFENDYMKVYQENLKLKGELNQNINGDRN</sequence>
<accession>A0A1Y1VDE2</accession>
<dbReference type="CDD" id="cd22211">
    <property type="entry name" value="HkD_SF"/>
    <property type="match status" value="1"/>
</dbReference>
<feature type="coiled-coil region" evidence="7">
    <location>
        <begin position="307"/>
        <end position="410"/>
    </location>
</feature>
<dbReference type="InterPro" id="IPR001715">
    <property type="entry name" value="CH_dom"/>
</dbReference>
<reference evidence="9 10" key="2">
    <citation type="submission" date="2016-08" db="EMBL/GenBank/DDBJ databases">
        <title>Pervasive Adenine N6-methylation of Active Genes in Fungi.</title>
        <authorList>
            <consortium name="DOE Joint Genome Institute"/>
            <person name="Mondo S.J."/>
            <person name="Dannebaum R.O."/>
            <person name="Kuo R.C."/>
            <person name="Labutti K."/>
            <person name="Haridas S."/>
            <person name="Kuo A."/>
            <person name="Salamov A."/>
            <person name="Ahrendt S.R."/>
            <person name="Lipzen A."/>
            <person name="Sullivan W."/>
            <person name="Andreopoulos W.B."/>
            <person name="Clum A."/>
            <person name="Lindquist E."/>
            <person name="Daum C."/>
            <person name="Ramamoorthy G.K."/>
            <person name="Gryganskyi A."/>
            <person name="Culley D."/>
            <person name="Magnuson J.K."/>
            <person name="James T.Y."/>
            <person name="O'Malley M.A."/>
            <person name="Stajich J.E."/>
            <person name="Spatafora J.W."/>
            <person name="Visel A."/>
            <person name="Grigoriev I.V."/>
        </authorList>
    </citation>
    <scope>NUCLEOTIDE SEQUENCE [LARGE SCALE GENOMIC DNA]</scope>
    <source>
        <strain evidence="10">finn</strain>
    </source>
</reference>
<evidence type="ECO:0000313" key="10">
    <source>
        <dbReference type="Proteomes" id="UP000193719"/>
    </source>
</evidence>
<evidence type="ECO:0000256" key="3">
    <source>
        <dbReference type="ARBA" id="ARBA00022490"/>
    </source>
</evidence>
<dbReference type="Proteomes" id="UP000193719">
    <property type="component" value="Unassembled WGS sequence"/>
</dbReference>
<dbReference type="InterPro" id="IPR043936">
    <property type="entry name" value="HOOK_N"/>
</dbReference>
<evidence type="ECO:0000313" key="9">
    <source>
        <dbReference type="EMBL" id="ORX53352.1"/>
    </source>
</evidence>
<dbReference type="OrthoDB" id="49395at2759"/>
<feature type="domain" description="Calponin-homology (CH)" evidence="8">
    <location>
        <begin position="4"/>
        <end position="117"/>
    </location>
</feature>
<reference evidence="9 10" key="1">
    <citation type="submission" date="2016-08" db="EMBL/GenBank/DDBJ databases">
        <title>Genomes of anaerobic fungi encode conserved fungal cellulosomes for biomass hydrolysis.</title>
        <authorList>
            <consortium name="DOE Joint Genome Institute"/>
            <person name="Haitjema C.H."/>
            <person name="Gilmore S.P."/>
            <person name="Henske J.K."/>
            <person name="Solomon K.V."/>
            <person name="De Groot R."/>
            <person name="Kuo A."/>
            <person name="Mondo S.J."/>
            <person name="Salamov A.A."/>
            <person name="Labutti K."/>
            <person name="Zhao Z."/>
            <person name="Chiniquy J."/>
            <person name="Barry K."/>
            <person name="Brewer H.M."/>
            <person name="Purvine S.O."/>
            <person name="Wright A.T."/>
            <person name="Boxma B."/>
            <person name="Van Alen T."/>
            <person name="Hackstein J.H."/>
            <person name="Baker S.E."/>
            <person name="Grigoriev I.V."/>
            <person name="O'Malley M.A."/>
        </authorList>
    </citation>
    <scope>NUCLEOTIDE SEQUENCE [LARGE SCALE GENOMIC DNA]</scope>
    <source>
        <strain evidence="10">finn</strain>
    </source>
</reference>